<dbReference type="Gene3D" id="1.20.58.60">
    <property type="match status" value="1"/>
</dbReference>
<dbReference type="AlphaFoldDB" id="A0A1X7SMM0"/>
<protein>
    <submittedName>
        <fullName evidence="2">Uncharacterized protein</fullName>
    </submittedName>
</protein>
<dbReference type="EnsemblMetazoa" id="Aqu2.1.03321_001">
    <property type="protein sequence ID" value="Aqu2.1.03321_001"/>
    <property type="gene ID" value="Aqu2.1.03321"/>
</dbReference>
<dbReference type="OrthoDB" id="10057795at2759"/>
<dbReference type="InParanoid" id="A0A1X7SMM0"/>
<dbReference type="SUPFAM" id="SSF46966">
    <property type="entry name" value="Spectrin repeat"/>
    <property type="match status" value="1"/>
</dbReference>
<name>A0A1X7SMM0_AMPQE</name>
<feature type="compositionally biased region" description="Basic and acidic residues" evidence="1">
    <location>
        <begin position="31"/>
        <end position="46"/>
    </location>
</feature>
<evidence type="ECO:0000313" key="2">
    <source>
        <dbReference type="EnsemblMetazoa" id="Aqu2.1.03321_001"/>
    </source>
</evidence>
<evidence type="ECO:0000256" key="1">
    <source>
        <dbReference type="SAM" id="MobiDB-lite"/>
    </source>
</evidence>
<accession>A0A1X7SMM0</accession>
<proteinExistence type="predicted"/>
<feature type="region of interest" description="Disordered" evidence="1">
    <location>
        <begin position="1"/>
        <end position="46"/>
    </location>
</feature>
<sequence length="214" mass="24443">MKSSRHSDHSDSSGGSSPTQSRGESPPKTVKFVDENTIERHQRRKQIEQDNILETIISEDELEVESKRGNNDDSSSLPTVISPTLEEAQQLSMLWTGVWSTLKQRKQALESVQDIWSGFESKKIMCEKFLERSEVILVDMYAGLKKALTVEALQKEMIELKSLCEETALYQSKIGTLNDLTTDLIQRHRSSDNVEPLQESMTTLNVKWKKVNEW</sequence>
<organism evidence="2">
    <name type="scientific">Amphimedon queenslandica</name>
    <name type="common">Sponge</name>
    <dbReference type="NCBI Taxonomy" id="400682"/>
    <lineage>
        <taxon>Eukaryota</taxon>
        <taxon>Metazoa</taxon>
        <taxon>Porifera</taxon>
        <taxon>Demospongiae</taxon>
        <taxon>Heteroscleromorpha</taxon>
        <taxon>Haplosclerida</taxon>
        <taxon>Niphatidae</taxon>
        <taxon>Amphimedon</taxon>
    </lineage>
</organism>
<feature type="compositionally biased region" description="Basic and acidic residues" evidence="1">
    <location>
        <begin position="1"/>
        <end position="11"/>
    </location>
</feature>
<reference evidence="2" key="1">
    <citation type="submission" date="2017-05" db="UniProtKB">
        <authorList>
            <consortium name="EnsemblMetazoa"/>
        </authorList>
    </citation>
    <scope>IDENTIFICATION</scope>
</reference>